<evidence type="ECO:0000313" key="1">
    <source>
        <dbReference type="EMBL" id="KAB1228672.1"/>
    </source>
</evidence>
<dbReference type="Proteomes" id="UP000326384">
    <property type="component" value="Unassembled WGS sequence"/>
</dbReference>
<dbReference type="NCBIfam" id="NF004861">
    <property type="entry name" value="PRK06217.1"/>
    <property type="match status" value="1"/>
</dbReference>
<reference evidence="1 2" key="1">
    <citation type="journal article" date="2019" name="Stand. Genomic Sci.">
        <title>Draft Whole-Genome Sequence of a Novel Chryseobacterium viscerum Strain Isolated from Fresh Water at Dripping Springs, New Mexico.</title>
        <authorList>
            <person name="Kyndt J.A."/>
            <person name="Moore T.C."/>
        </authorList>
    </citation>
    <scope>NUCLEOTIDE SEQUENCE [LARGE SCALE GENOMIC DNA]</scope>
    <source>
        <strain evidence="1 2">DPS</strain>
    </source>
</reference>
<gene>
    <name evidence="1" type="ORF">F8D52_21660</name>
</gene>
<sequence>MRIHIFGASGSGVTTLGKALSEKLNLEYFDSDDFFWLTTQIPFTERQHPEIRNAMVSDTLHTTENWIFGGSIIHWGNNVFPAFDLIIFLYLPPKIRRERLKNRELERYGDEIINDPERSKKFQEFMDWANDYDHNTGIANRTLKAHLEWLSSINTPLIEISGDYEFHQKMDIILDTIKQGNLQVK</sequence>
<dbReference type="Pfam" id="PF13238">
    <property type="entry name" value="AAA_18"/>
    <property type="match status" value="1"/>
</dbReference>
<organism evidence="1 2">
    <name type="scientific">Chryseobacterium viscerum</name>
    <dbReference type="NCBI Taxonomy" id="1037377"/>
    <lineage>
        <taxon>Bacteria</taxon>
        <taxon>Pseudomonadati</taxon>
        <taxon>Bacteroidota</taxon>
        <taxon>Flavobacteriia</taxon>
        <taxon>Flavobacteriales</taxon>
        <taxon>Weeksellaceae</taxon>
        <taxon>Chryseobacterium group</taxon>
        <taxon>Chryseobacterium</taxon>
    </lineage>
</organism>
<dbReference type="SUPFAM" id="SSF52540">
    <property type="entry name" value="P-loop containing nucleoside triphosphate hydrolases"/>
    <property type="match status" value="1"/>
</dbReference>
<proteinExistence type="predicted"/>
<dbReference type="PANTHER" id="PTHR37816:SF2">
    <property type="entry name" value="DNA TOPOLOGY MODULATION PROTEIN FLAR-RELATED PROTEIN"/>
    <property type="match status" value="1"/>
</dbReference>
<dbReference type="EMBL" id="VTPV01000018">
    <property type="protein sequence ID" value="KAB1228672.1"/>
    <property type="molecule type" value="Genomic_DNA"/>
</dbReference>
<comment type="caution">
    <text evidence="1">The sequence shown here is derived from an EMBL/GenBank/DDBJ whole genome shotgun (WGS) entry which is preliminary data.</text>
</comment>
<dbReference type="RefSeq" id="WP_152291293.1">
    <property type="nucleotide sequence ID" value="NZ_VTPV01000018.1"/>
</dbReference>
<keyword evidence="2" id="KW-1185">Reference proteome</keyword>
<dbReference type="Gene3D" id="3.40.50.300">
    <property type="entry name" value="P-loop containing nucleotide triphosphate hydrolases"/>
    <property type="match status" value="1"/>
</dbReference>
<name>A0A5N4BJT3_9FLAO</name>
<dbReference type="InterPro" id="IPR052922">
    <property type="entry name" value="Cytidylate_Kinase-2"/>
</dbReference>
<dbReference type="InterPro" id="IPR027417">
    <property type="entry name" value="P-loop_NTPase"/>
</dbReference>
<evidence type="ECO:0000313" key="2">
    <source>
        <dbReference type="Proteomes" id="UP000326384"/>
    </source>
</evidence>
<dbReference type="PANTHER" id="PTHR37816">
    <property type="entry name" value="YALI0E33011P"/>
    <property type="match status" value="1"/>
</dbReference>
<accession>A0A5N4BJT3</accession>
<protein>
    <submittedName>
        <fullName evidence="1">AAA family ATPase</fullName>
    </submittedName>
</protein>